<dbReference type="CDD" id="cd00096">
    <property type="entry name" value="Ig"/>
    <property type="match status" value="1"/>
</dbReference>
<dbReference type="GO" id="GO:0032589">
    <property type="term" value="C:neuron projection membrane"/>
    <property type="evidence" value="ECO:0007669"/>
    <property type="project" value="TreeGrafter"/>
</dbReference>
<feature type="chain" id="PRO_5044132146" description="Ig-like domain-containing protein" evidence="1">
    <location>
        <begin position="16"/>
        <end position="225"/>
    </location>
</feature>
<dbReference type="SUPFAM" id="SSF48726">
    <property type="entry name" value="Immunoglobulin"/>
    <property type="match status" value="2"/>
</dbReference>
<dbReference type="Pfam" id="PF07679">
    <property type="entry name" value="I-set"/>
    <property type="match status" value="1"/>
</dbReference>
<dbReference type="GO" id="GO:0050808">
    <property type="term" value="P:synapse organization"/>
    <property type="evidence" value="ECO:0007669"/>
    <property type="project" value="TreeGrafter"/>
</dbReference>
<evidence type="ECO:0000313" key="4">
    <source>
        <dbReference type="EMBL" id="CAF4390336.1"/>
    </source>
</evidence>
<dbReference type="EMBL" id="CAJNOQ010024788">
    <property type="protein sequence ID" value="CAF1531085.1"/>
    <property type="molecule type" value="Genomic_DNA"/>
</dbReference>
<dbReference type="InterPro" id="IPR013783">
    <property type="entry name" value="Ig-like_fold"/>
</dbReference>
<dbReference type="Proteomes" id="UP000663829">
    <property type="component" value="Unassembled WGS sequence"/>
</dbReference>
<dbReference type="InterPro" id="IPR036179">
    <property type="entry name" value="Ig-like_dom_sf"/>
</dbReference>
<sequence>MILFIKSIMITSLLSSTILVKIIKNEEQQQQQNSTTLLHENSDIKSSSYLKETVTINVGKRVRFECELENLTNMEGLWLRIEDAEVFFYSLSRINSDHRFQVEKRAGIKILSPPSTSLSKFNQQQNQVHEVITYTLTIDDVNHSDEGNYSCQVDNHIIKLYQLNVVEHPRFITNDYSSTTTYRTQIGKNVTLSCGAQGKPLPLITWIKKEDTQKSIIIEIYEEEN</sequence>
<name>A0A815VC85_9BILA</name>
<dbReference type="AlphaFoldDB" id="A0A815VC85"/>
<evidence type="ECO:0000313" key="5">
    <source>
        <dbReference type="Proteomes" id="UP000663829"/>
    </source>
</evidence>
<evidence type="ECO:0000259" key="2">
    <source>
        <dbReference type="PROSITE" id="PS50835"/>
    </source>
</evidence>
<dbReference type="InterPro" id="IPR003599">
    <property type="entry name" value="Ig_sub"/>
</dbReference>
<dbReference type="PROSITE" id="PS50835">
    <property type="entry name" value="IG_LIKE"/>
    <property type="match status" value="2"/>
</dbReference>
<dbReference type="Proteomes" id="UP000681722">
    <property type="component" value="Unassembled WGS sequence"/>
</dbReference>
<dbReference type="Gene3D" id="2.60.40.10">
    <property type="entry name" value="Immunoglobulins"/>
    <property type="match status" value="2"/>
</dbReference>
<keyword evidence="5" id="KW-1185">Reference proteome</keyword>
<dbReference type="PANTHER" id="PTHR23279:SF36">
    <property type="entry name" value="DEFECTIVE PROBOSCIS EXTENSION RESPONSE 9, ISOFORM A"/>
    <property type="match status" value="1"/>
</dbReference>
<organism evidence="3 5">
    <name type="scientific">Didymodactylos carnosus</name>
    <dbReference type="NCBI Taxonomy" id="1234261"/>
    <lineage>
        <taxon>Eukaryota</taxon>
        <taxon>Metazoa</taxon>
        <taxon>Spiralia</taxon>
        <taxon>Gnathifera</taxon>
        <taxon>Rotifera</taxon>
        <taxon>Eurotatoria</taxon>
        <taxon>Bdelloidea</taxon>
        <taxon>Philodinida</taxon>
        <taxon>Philodinidae</taxon>
        <taxon>Didymodactylos</taxon>
    </lineage>
</organism>
<accession>A0A815VC85</accession>
<dbReference type="InterPro" id="IPR007110">
    <property type="entry name" value="Ig-like_dom"/>
</dbReference>
<dbReference type="SMART" id="SM00409">
    <property type="entry name" value="IG"/>
    <property type="match status" value="1"/>
</dbReference>
<proteinExistence type="predicted"/>
<feature type="signal peptide" evidence="1">
    <location>
        <begin position="1"/>
        <end position="15"/>
    </location>
</feature>
<feature type="domain" description="Ig-like" evidence="2">
    <location>
        <begin position="169"/>
        <end position="225"/>
    </location>
</feature>
<gene>
    <name evidence="3" type="ORF">GPM918_LOCUS38055</name>
    <name evidence="4" type="ORF">SRO942_LOCUS38849</name>
</gene>
<dbReference type="OrthoDB" id="10012075at2759"/>
<dbReference type="InterPro" id="IPR037448">
    <property type="entry name" value="Zig-8"/>
</dbReference>
<feature type="domain" description="Ig-like" evidence="2">
    <location>
        <begin position="42"/>
        <end position="155"/>
    </location>
</feature>
<dbReference type="PANTHER" id="PTHR23279">
    <property type="entry name" value="DEFECTIVE PROBOSCIS EXTENSION RESPONSE DPR -RELATED"/>
    <property type="match status" value="1"/>
</dbReference>
<dbReference type="EMBL" id="CAJOBC010090370">
    <property type="protein sequence ID" value="CAF4390336.1"/>
    <property type="molecule type" value="Genomic_DNA"/>
</dbReference>
<evidence type="ECO:0000313" key="3">
    <source>
        <dbReference type="EMBL" id="CAF1531085.1"/>
    </source>
</evidence>
<reference evidence="3" key="1">
    <citation type="submission" date="2021-02" db="EMBL/GenBank/DDBJ databases">
        <authorList>
            <person name="Nowell W R."/>
        </authorList>
    </citation>
    <scope>NUCLEOTIDE SEQUENCE</scope>
</reference>
<comment type="caution">
    <text evidence="3">The sequence shown here is derived from an EMBL/GenBank/DDBJ whole genome shotgun (WGS) entry which is preliminary data.</text>
</comment>
<evidence type="ECO:0000256" key="1">
    <source>
        <dbReference type="SAM" id="SignalP"/>
    </source>
</evidence>
<dbReference type="InterPro" id="IPR013098">
    <property type="entry name" value="Ig_I-set"/>
</dbReference>
<protein>
    <recommendedName>
        <fullName evidence="2">Ig-like domain-containing protein</fullName>
    </recommendedName>
</protein>
<keyword evidence="1" id="KW-0732">Signal</keyword>